<keyword evidence="3 5" id="KW-0808">Transferase</keyword>
<dbReference type="Gene3D" id="3.40.50.150">
    <property type="entry name" value="Vaccinia Virus protein VP39"/>
    <property type="match status" value="1"/>
</dbReference>
<dbReference type="STRING" id="50429.A0A2B4R3E5"/>
<dbReference type="InterPro" id="IPR029063">
    <property type="entry name" value="SAM-dependent_MTases_sf"/>
</dbReference>
<gene>
    <name evidence="5" type="primary">METTL15</name>
    <name evidence="5" type="ORF">AWC38_SpisGene23947</name>
</gene>
<proteinExistence type="inferred from homology"/>
<evidence type="ECO:0000313" key="5">
    <source>
        <dbReference type="EMBL" id="PFX12141.1"/>
    </source>
</evidence>
<dbReference type="OrthoDB" id="16290at2759"/>
<accession>A0A2B4R3E5</accession>
<evidence type="ECO:0000256" key="2">
    <source>
        <dbReference type="ARBA" id="ARBA00022603"/>
    </source>
</evidence>
<dbReference type="PANTHER" id="PTHR11265:SF0">
    <property type="entry name" value="12S RRNA N4-METHYLCYTIDINE METHYLTRANSFERASE"/>
    <property type="match status" value="1"/>
</dbReference>
<sequence>MYPALKSYFLSNTESNPRIKRLKQQFADPMVELYHLFFQAVLPTFTFPNKFLQREDPCIYAAHGQLNEFVRLLLGKFVQIEKIKTAKTVDKKSVPSQKLRYFCTQGDSHTVHVLVMLKECLSFLAPCDGQVSRLSPAGSACGNAFCVCERMLPRVMLLIAIFERYQKLSADVVNSINETELTAVLRQYGQEKEAVRISRAIAKARSKMPSLFTRQLAAIVTAAVRHSRSDRFARPIHPATRTFPALRILVNDELNELQCVLKAAHKLLRPRGRLVVISFHALEDSLVRRFFKDANSEVSYMRSRTNVAGKAKKSAGYRLTRKLFTPPERKFISILDHDQLNYERQ</sequence>
<evidence type="ECO:0000256" key="4">
    <source>
        <dbReference type="ARBA" id="ARBA00022691"/>
    </source>
</evidence>
<dbReference type="GO" id="GO:0070475">
    <property type="term" value="P:rRNA base methylation"/>
    <property type="evidence" value="ECO:0007669"/>
    <property type="project" value="TreeGrafter"/>
</dbReference>
<dbReference type="Proteomes" id="UP000225706">
    <property type="component" value="Unassembled WGS sequence"/>
</dbReference>
<dbReference type="GO" id="GO:0071424">
    <property type="term" value="F:rRNA (cytosine-N4-)-methyltransferase activity"/>
    <property type="evidence" value="ECO:0007669"/>
    <property type="project" value="TreeGrafter"/>
</dbReference>
<organism evidence="5 6">
    <name type="scientific">Stylophora pistillata</name>
    <name type="common">Smooth cauliflower coral</name>
    <dbReference type="NCBI Taxonomy" id="50429"/>
    <lineage>
        <taxon>Eukaryota</taxon>
        <taxon>Metazoa</taxon>
        <taxon>Cnidaria</taxon>
        <taxon>Anthozoa</taxon>
        <taxon>Hexacorallia</taxon>
        <taxon>Scleractinia</taxon>
        <taxon>Astrocoeniina</taxon>
        <taxon>Pocilloporidae</taxon>
        <taxon>Stylophora</taxon>
    </lineage>
</organism>
<evidence type="ECO:0000256" key="3">
    <source>
        <dbReference type="ARBA" id="ARBA00022679"/>
    </source>
</evidence>
<dbReference type="SUPFAM" id="SSF81799">
    <property type="entry name" value="Putative methyltransferase TM0872, insert domain"/>
    <property type="match status" value="1"/>
</dbReference>
<dbReference type="EMBL" id="LSMT01001560">
    <property type="protein sequence ID" value="PFX12141.1"/>
    <property type="molecule type" value="Genomic_DNA"/>
</dbReference>
<name>A0A2B4R3E5_STYPI</name>
<evidence type="ECO:0000313" key="6">
    <source>
        <dbReference type="Proteomes" id="UP000225706"/>
    </source>
</evidence>
<protein>
    <submittedName>
        <fullName evidence="5">Putative methyltransferase-like protein 15</fullName>
    </submittedName>
</protein>
<comment type="similarity">
    <text evidence="1">Belongs to the methyltransferase superfamily. RsmH family.</text>
</comment>
<evidence type="ECO:0000256" key="1">
    <source>
        <dbReference type="ARBA" id="ARBA00010396"/>
    </source>
</evidence>
<keyword evidence="4" id="KW-0949">S-adenosyl-L-methionine</keyword>
<comment type="caution">
    <text evidence="5">The sequence shown here is derived from an EMBL/GenBank/DDBJ whole genome shotgun (WGS) entry which is preliminary data.</text>
</comment>
<dbReference type="PANTHER" id="PTHR11265">
    <property type="entry name" value="S-ADENOSYL-METHYLTRANSFERASE MRAW"/>
    <property type="match status" value="1"/>
</dbReference>
<dbReference type="InterPro" id="IPR002903">
    <property type="entry name" value="RsmH"/>
</dbReference>
<dbReference type="SUPFAM" id="SSF53335">
    <property type="entry name" value="S-adenosyl-L-methionine-dependent methyltransferases"/>
    <property type="match status" value="1"/>
</dbReference>
<dbReference type="InterPro" id="IPR023397">
    <property type="entry name" value="SAM-dep_MeTrfase_MraW_recog"/>
</dbReference>
<reference evidence="6" key="1">
    <citation type="journal article" date="2017" name="bioRxiv">
        <title>Comparative analysis of the genomes of Stylophora pistillata and Acropora digitifera provides evidence for extensive differences between species of corals.</title>
        <authorList>
            <person name="Voolstra C.R."/>
            <person name="Li Y."/>
            <person name="Liew Y.J."/>
            <person name="Baumgarten S."/>
            <person name="Zoccola D."/>
            <person name="Flot J.-F."/>
            <person name="Tambutte S."/>
            <person name="Allemand D."/>
            <person name="Aranda M."/>
        </authorList>
    </citation>
    <scope>NUCLEOTIDE SEQUENCE [LARGE SCALE GENOMIC DNA]</scope>
</reference>
<keyword evidence="2 5" id="KW-0489">Methyltransferase</keyword>
<dbReference type="AlphaFoldDB" id="A0A2B4R3E5"/>
<keyword evidence="6" id="KW-1185">Reference proteome</keyword>
<dbReference type="Pfam" id="PF01795">
    <property type="entry name" value="Methyltransf_5"/>
    <property type="match status" value="1"/>
</dbReference>